<feature type="region of interest" description="Disordered" evidence="1">
    <location>
        <begin position="65"/>
        <end position="88"/>
    </location>
</feature>
<gene>
    <name evidence="2" type="ORF">M422DRAFT_273428</name>
</gene>
<protein>
    <submittedName>
        <fullName evidence="2">Uncharacterized protein</fullName>
    </submittedName>
</protein>
<evidence type="ECO:0000313" key="2">
    <source>
        <dbReference type="EMBL" id="KIJ25612.1"/>
    </source>
</evidence>
<dbReference type="HOGENOM" id="CLU_806912_0_0_1"/>
<evidence type="ECO:0000256" key="1">
    <source>
        <dbReference type="SAM" id="MobiDB-lite"/>
    </source>
</evidence>
<accession>A0A0C9U976</accession>
<dbReference type="Proteomes" id="UP000054279">
    <property type="component" value="Unassembled WGS sequence"/>
</dbReference>
<sequence>MSVSLNGMESPIDISVYYTLSSPTKSSLSESVDRTIDDSNLFPIFSNFGRQNFTVACIAPETNNSVGAVQNGNTNVESESASVEEADKPYSTSLLSAPKSPSQTEALGEAVQHLNGNANSAWQDHTSHPIPARYSRPSKEQFPPQSYKLVFKHLQPLSEDPNGTPQCLYAIRDNSICRRSFSLKREAKDHVIEAHFKKKTKFECCHKLTVTSTITDRYYRDEYRLVYHEPELERLPTSLSFLLLWIDPFIDFGARSTLGRLASTTSDSTLDSTVDSNLSFPIFSDFGQNNSVAFDFNLATQCLGVEISKGEAVQKVNTNAIQEDGQRTSLSHAMPEARIVERAV</sequence>
<keyword evidence="3" id="KW-1185">Reference proteome</keyword>
<organism evidence="2 3">
    <name type="scientific">Sphaerobolus stellatus (strain SS14)</name>
    <dbReference type="NCBI Taxonomy" id="990650"/>
    <lineage>
        <taxon>Eukaryota</taxon>
        <taxon>Fungi</taxon>
        <taxon>Dikarya</taxon>
        <taxon>Basidiomycota</taxon>
        <taxon>Agaricomycotina</taxon>
        <taxon>Agaricomycetes</taxon>
        <taxon>Phallomycetidae</taxon>
        <taxon>Geastrales</taxon>
        <taxon>Sphaerobolaceae</taxon>
        <taxon>Sphaerobolus</taxon>
    </lineage>
</organism>
<evidence type="ECO:0000313" key="3">
    <source>
        <dbReference type="Proteomes" id="UP000054279"/>
    </source>
</evidence>
<reference evidence="2 3" key="1">
    <citation type="submission" date="2014-06" db="EMBL/GenBank/DDBJ databases">
        <title>Evolutionary Origins and Diversification of the Mycorrhizal Mutualists.</title>
        <authorList>
            <consortium name="DOE Joint Genome Institute"/>
            <consortium name="Mycorrhizal Genomics Consortium"/>
            <person name="Kohler A."/>
            <person name="Kuo A."/>
            <person name="Nagy L.G."/>
            <person name="Floudas D."/>
            <person name="Copeland A."/>
            <person name="Barry K.W."/>
            <person name="Cichocki N."/>
            <person name="Veneault-Fourrey C."/>
            <person name="LaButti K."/>
            <person name="Lindquist E.A."/>
            <person name="Lipzen A."/>
            <person name="Lundell T."/>
            <person name="Morin E."/>
            <person name="Murat C."/>
            <person name="Riley R."/>
            <person name="Ohm R."/>
            <person name="Sun H."/>
            <person name="Tunlid A."/>
            <person name="Henrissat B."/>
            <person name="Grigoriev I.V."/>
            <person name="Hibbett D.S."/>
            <person name="Martin F."/>
        </authorList>
    </citation>
    <scope>NUCLEOTIDE SEQUENCE [LARGE SCALE GENOMIC DNA]</scope>
    <source>
        <strain evidence="2 3">SS14</strain>
    </source>
</reference>
<name>A0A0C9U976_SPHS4</name>
<feature type="compositionally biased region" description="Polar residues" evidence="1">
    <location>
        <begin position="65"/>
        <end position="75"/>
    </location>
</feature>
<dbReference type="AlphaFoldDB" id="A0A0C9U976"/>
<dbReference type="EMBL" id="KN837406">
    <property type="protein sequence ID" value="KIJ25612.1"/>
    <property type="molecule type" value="Genomic_DNA"/>
</dbReference>
<proteinExistence type="predicted"/>